<feature type="domain" description="Plastocyanin-like" evidence="8">
    <location>
        <begin position="576"/>
        <end position="728"/>
    </location>
</feature>
<dbReference type="AlphaFoldDB" id="A0AAD5Z0F2"/>
<dbReference type="PROSITE" id="PS51421">
    <property type="entry name" value="RAS"/>
    <property type="match status" value="1"/>
</dbReference>
<keyword evidence="12" id="KW-1185">Reference proteome</keyword>
<keyword evidence="6" id="KW-0325">Glycoprotein</keyword>
<keyword evidence="4" id="KW-0186">Copper</keyword>
<dbReference type="FunFam" id="2.60.40.420:FF:000045">
    <property type="entry name" value="Laccase 2"/>
    <property type="match status" value="1"/>
</dbReference>
<dbReference type="Gene3D" id="2.60.40.420">
    <property type="entry name" value="Cupredoxins - blue copper proteins"/>
    <property type="match status" value="3"/>
</dbReference>
<dbReference type="InterPro" id="IPR002355">
    <property type="entry name" value="Cu_oxidase_Cu_BS"/>
</dbReference>
<dbReference type="InterPro" id="IPR005225">
    <property type="entry name" value="Small_GTP-bd"/>
</dbReference>
<sequence>MSTAAATAMHTIKLVVIGASGVGKTSLRGQYISGRFSSGYRATIGADFIAKTLSHPTKPEQNVTLQIWDTAGQERFSSLSTAFFRGADAVILVFDVYQEQSLEALKKWWAEFCVGVPLSEADLLEHPCFVVGNKIDITEGRRHDEQIPLSAVHNFLTELIPSQVTPSPTVLTIPPSHPIHVHKSPSINIQPRVSPPDSTRQQSLDKPRSVPKTLNSKFNTVSSINTTNSVYLTPSSSVFTDSFHTARSTPEPSTSAASASASTPVLRTASAPRQRRLTAVSTGSASSGSAVTITPSLFAREQQENASGTHSANGSPNTTPEDDSLDLHDPHSTSASRPPPPPERGPSLHFTSAKTGEGVSELFEHVAARVLRKMEYEEYFEARRLHYREASGVETIRLGSDSGTQLKSIERIKKGCFLFFSLFKVALSAAVASHPVKRFNIDVVNVKLAPDGFRRSTVVANGQFPGPVITANKGDTLRVTVNNKLTDSTMRRSTAMNFDGIFFQTVNAYDEAEPFINSCPIAPNDSFTYEIPLGKQTGTFWYHSELSVQYVDGLRGPLIVYDPEDPNRSLYDVDNESTIVTLSDWWQNSTLPLMAGYAATGIVPVSDSGLVNGAGRFNGGPAVPWSVINVISGKRYRLRVINSSARNVFTVSVDSHNLTIIEADGEATQPHTVQKIEMFAGQRYSVVLKANQPIANYWFNAPFVGGSPARNLNQNATLSRAIIRYKGAPIADPTGPMTLGPDDGALIEADLRPMNPTPVSDPDITINMDLEVVAGKAIWNVNGVSFLHESVPTLERVMAGASEPSDFNTTENVFILPANKTVEIVFPPTDDDDAHPLHLHGNNFQVIKSMSSPVENTVNPIRRDTVAVGGSGTTVRITTDNAGPWMFHCHIFWHKEAGLATVLLVDPATVQATVKPSKAWEALCPAYNALPAELQ</sequence>
<dbReference type="Pfam" id="PF00394">
    <property type="entry name" value="Cu-oxidase"/>
    <property type="match status" value="1"/>
</dbReference>
<evidence type="ECO:0000256" key="3">
    <source>
        <dbReference type="ARBA" id="ARBA00023002"/>
    </source>
</evidence>
<gene>
    <name evidence="11" type="ORF">NP233_g184</name>
</gene>
<evidence type="ECO:0000313" key="11">
    <source>
        <dbReference type="EMBL" id="KAJ3576801.1"/>
    </source>
</evidence>
<dbReference type="SUPFAM" id="SSF49503">
    <property type="entry name" value="Cupredoxins"/>
    <property type="match status" value="3"/>
</dbReference>
<dbReference type="Pfam" id="PF07732">
    <property type="entry name" value="Cu-oxidase_3"/>
    <property type="match status" value="1"/>
</dbReference>
<dbReference type="EMBL" id="JANIEX010000004">
    <property type="protein sequence ID" value="KAJ3576801.1"/>
    <property type="molecule type" value="Genomic_DNA"/>
</dbReference>
<dbReference type="NCBIfam" id="TIGR00231">
    <property type="entry name" value="small_GTP"/>
    <property type="match status" value="1"/>
</dbReference>
<dbReference type="GO" id="GO:0016491">
    <property type="term" value="F:oxidoreductase activity"/>
    <property type="evidence" value="ECO:0007669"/>
    <property type="project" value="UniProtKB-KW"/>
</dbReference>
<dbReference type="InterPro" id="IPR033138">
    <property type="entry name" value="Cu_oxidase_CS"/>
</dbReference>
<dbReference type="InterPro" id="IPR001806">
    <property type="entry name" value="Small_GTPase"/>
</dbReference>
<evidence type="ECO:0000256" key="6">
    <source>
        <dbReference type="ARBA" id="ARBA00023180"/>
    </source>
</evidence>
<organism evidence="11 12">
    <name type="scientific">Leucocoprinus birnbaumii</name>
    <dbReference type="NCBI Taxonomy" id="56174"/>
    <lineage>
        <taxon>Eukaryota</taxon>
        <taxon>Fungi</taxon>
        <taxon>Dikarya</taxon>
        <taxon>Basidiomycota</taxon>
        <taxon>Agaricomycotina</taxon>
        <taxon>Agaricomycetes</taxon>
        <taxon>Agaricomycetidae</taxon>
        <taxon>Agaricales</taxon>
        <taxon>Agaricineae</taxon>
        <taxon>Agaricaceae</taxon>
        <taxon>Leucocoprinus</taxon>
    </lineage>
</organism>
<dbReference type="Pfam" id="PF00071">
    <property type="entry name" value="Ras"/>
    <property type="match status" value="1"/>
</dbReference>
<dbReference type="PROSITE" id="PS00079">
    <property type="entry name" value="MULTICOPPER_OXIDASE1"/>
    <property type="match status" value="2"/>
</dbReference>
<dbReference type="InterPro" id="IPR011707">
    <property type="entry name" value="Cu-oxidase-like_N"/>
</dbReference>
<feature type="compositionally biased region" description="Polar residues" evidence="7">
    <location>
        <begin position="185"/>
        <end position="202"/>
    </location>
</feature>
<dbReference type="Gene3D" id="3.40.50.300">
    <property type="entry name" value="P-loop containing nucleotide triphosphate hydrolases"/>
    <property type="match status" value="1"/>
</dbReference>
<evidence type="ECO:0000256" key="1">
    <source>
        <dbReference type="ARBA" id="ARBA00010609"/>
    </source>
</evidence>
<name>A0AAD5Z0F2_9AGAR</name>
<evidence type="ECO:0000256" key="5">
    <source>
        <dbReference type="ARBA" id="ARBA00023157"/>
    </source>
</evidence>
<dbReference type="InterPro" id="IPR027417">
    <property type="entry name" value="P-loop_NTPase"/>
</dbReference>
<evidence type="ECO:0000256" key="4">
    <source>
        <dbReference type="ARBA" id="ARBA00023008"/>
    </source>
</evidence>
<comment type="similarity">
    <text evidence="1">Belongs to the multicopper oxidase family.</text>
</comment>
<evidence type="ECO:0000259" key="8">
    <source>
        <dbReference type="Pfam" id="PF00394"/>
    </source>
</evidence>
<dbReference type="Pfam" id="PF07731">
    <property type="entry name" value="Cu-oxidase_2"/>
    <property type="match status" value="1"/>
</dbReference>
<evidence type="ECO:0000313" key="12">
    <source>
        <dbReference type="Proteomes" id="UP001213000"/>
    </source>
</evidence>
<reference evidence="11" key="1">
    <citation type="submission" date="2022-07" db="EMBL/GenBank/DDBJ databases">
        <title>Genome Sequence of Leucocoprinus birnbaumii.</title>
        <authorList>
            <person name="Buettner E."/>
        </authorList>
    </citation>
    <scope>NUCLEOTIDE SEQUENCE</scope>
    <source>
        <strain evidence="11">VT141</strain>
    </source>
</reference>
<evidence type="ECO:0000259" key="10">
    <source>
        <dbReference type="Pfam" id="PF07732"/>
    </source>
</evidence>
<dbReference type="InterPro" id="IPR001117">
    <property type="entry name" value="Cu-oxidase_2nd"/>
</dbReference>
<keyword evidence="3" id="KW-0560">Oxidoreductase</keyword>
<dbReference type="SMART" id="SM00174">
    <property type="entry name" value="RHO"/>
    <property type="match status" value="1"/>
</dbReference>
<accession>A0AAD5Z0F2</accession>
<feature type="region of interest" description="Disordered" evidence="7">
    <location>
        <begin position="242"/>
        <end position="353"/>
    </location>
</feature>
<dbReference type="PROSITE" id="PS00080">
    <property type="entry name" value="MULTICOPPER_OXIDASE2"/>
    <property type="match status" value="1"/>
</dbReference>
<proteinExistence type="inferred from homology"/>
<dbReference type="InterPro" id="IPR045087">
    <property type="entry name" value="Cu-oxidase_fam"/>
</dbReference>
<dbReference type="PANTHER" id="PTHR11709:SF511">
    <property type="entry name" value="LACCASE"/>
    <property type="match status" value="1"/>
</dbReference>
<dbReference type="PRINTS" id="PR00449">
    <property type="entry name" value="RASTRNSFRMNG"/>
</dbReference>
<comment type="caution">
    <text evidence="11">The sequence shown here is derived from an EMBL/GenBank/DDBJ whole genome shotgun (WGS) entry which is preliminary data.</text>
</comment>
<dbReference type="GO" id="GO:0005525">
    <property type="term" value="F:GTP binding"/>
    <property type="evidence" value="ECO:0007669"/>
    <property type="project" value="InterPro"/>
</dbReference>
<evidence type="ECO:0008006" key="13">
    <source>
        <dbReference type="Google" id="ProtNLM"/>
    </source>
</evidence>
<evidence type="ECO:0000259" key="9">
    <source>
        <dbReference type="Pfam" id="PF07731"/>
    </source>
</evidence>
<keyword evidence="2" id="KW-0479">Metal-binding</keyword>
<dbReference type="Proteomes" id="UP001213000">
    <property type="component" value="Unassembled WGS sequence"/>
</dbReference>
<feature type="region of interest" description="Disordered" evidence="7">
    <location>
        <begin position="171"/>
        <end position="214"/>
    </location>
</feature>
<feature type="domain" description="Plastocyanin-like" evidence="9">
    <location>
        <begin position="792"/>
        <end position="907"/>
    </location>
</feature>
<keyword evidence="5" id="KW-1015">Disulfide bond</keyword>
<feature type="domain" description="Plastocyanin-like" evidence="10">
    <location>
        <begin position="446"/>
        <end position="564"/>
    </location>
</feature>
<dbReference type="SUPFAM" id="SSF52540">
    <property type="entry name" value="P-loop containing nucleoside triphosphate hydrolases"/>
    <property type="match status" value="1"/>
</dbReference>
<dbReference type="FunFam" id="3.40.50.300:FF:001447">
    <property type="entry name" value="Ras-related protein Rab-1B"/>
    <property type="match status" value="1"/>
</dbReference>
<dbReference type="PANTHER" id="PTHR11709">
    <property type="entry name" value="MULTI-COPPER OXIDASE"/>
    <property type="match status" value="1"/>
</dbReference>
<dbReference type="GO" id="GO:0005507">
    <property type="term" value="F:copper ion binding"/>
    <property type="evidence" value="ECO:0007669"/>
    <property type="project" value="InterPro"/>
</dbReference>
<evidence type="ECO:0000256" key="2">
    <source>
        <dbReference type="ARBA" id="ARBA00022723"/>
    </source>
</evidence>
<feature type="compositionally biased region" description="Low complexity" evidence="7">
    <location>
        <begin position="245"/>
        <end position="264"/>
    </location>
</feature>
<dbReference type="InterPro" id="IPR008972">
    <property type="entry name" value="Cupredoxin"/>
</dbReference>
<protein>
    <recommendedName>
        <fullName evidence="13">Laccase</fullName>
    </recommendedName>
</protein>
<dbReference type="SMART" id="SM00175">
    <property type="entry name" value="RAB"/>
    <property type="match status" value="1"/>
</dbReference>
<dbReference type="CDD" id="cd13903">
    <property type="entry name" value="CuRO_3_Tv-LCC_like"/>
    <property type="match status" value="1"/>
</dbReference>
<evidence type="ECO:0000256" key="7">
    <source>
        <dbReference type="SAM" id="MobiDB-lite"/>
    </source>
</evidence>
<dbReference type="GO" id="GO:0003924">
    <property type="term" value="F:GTPase activity"/>
    <property type="evidence" value="ECO:0007669"/>
    <property type="project" value="InterPro"/>
</dbReference>
<dbReference type="SMART" id="SM00173">
    <property type="entry name" value="RAS"/>
    <property type="match status" value="1"/>
</dbReference>
<dbReference type="PROSITE" id="PS51419">
    <property type="entry name" value="RAB"/>
    <property type="match status" value="1"/>
</dbReference>
<feature type="compositionally biased region" description="Polar residues" evidence="7">
    <location>
        <begin position="304"/>
        <end position="319"/>
    </location>
</feature>
<feature type="compositionally biased region" description="Low complexity" evidence="7">
    <location>
        <begin position="278"/>
        <end position="292"/>
    </location>
</feature>
<dbReference type="InterPro" id="IPR011706">
    <property type="entry name" value="Cu-oxidase_C"/>
</dbReference>